<dbReference type="PANTHER" id="PTHR35895:SF3">
    <property type="entry name" value="PRE-RRNA PROCESSING PROTEIN"/>
    <property type="match status" value="1"/>
</dbReference>
<dbReference type="PANTHER" id="PTHR35895">
    <property type="entry name" value="CHROMOSOME 16, WHOLE GENOME SHOTGUN SEQUENCE"/>
    <property type="match status" value="1"/>
</dbReference>
<accession>A0A9W9IES7</accession>
<dbReference type="AlphaFoldDB" id="A0A9W9IES7"/>
<dbReference type="Gene3D" id="2.60.40.1820">
    <property type="match status" value="1"/>
</dbReference>
<dbReference type="GeneID" id="81423452"/>
<dbReference type="Pfam" id="PF26174">
    <property type="entry name" value="LEA-2_1"/>
    <property type="match status" value="1"/>
</dbReference>
<gene>
    <name evidence="6" type="ORF">N7482_002151</name>
</gene>
<feature type="domain" description="Tag1-like fifth Ig-like" evidence="5">
    <location>
        <begin position="748"/>
        <end position="858"/>
    </location>
</feature>
<dbReference type="Pfam" id="PF26153">
    <property type="entry name" value="LEA-2L_5"/>
    <property type="match status" value="1"/>
</dbReference>
<dbReference type="InterPro" id="IPR055011">
    <property type="entry name" value="Tag1_C"/>
</dbReference>
<dbReference type="OrthoDB" id="5596576at2759"/>
<evidence type="ECO:0000259" key="3">
    <source>
        <dbReference type="Pfam" id="PF22786"/>
    </source>
</evidence>
<evidence type="ECO:0000259" key="4">
    <source>
        <dbReference type="Pfam" id="PF26150"/>
    </source>
</evidence>
<keyword evidence="2" id="KW-0472">Membrane</keyword>
<keyword evidence="2" id="KW-1133">Transmembrane helix</keyword>
<evidence type="ECO:0000313" key="7">
    <source>
        <dbReference type="Proteomes" id="UP001149163"/>
    </source>
</evidence>
<feature type="transmembrane region" description="Helical" evidence="2">
    <location>
        <begin position="98"/>
        <end position="122"/>
    </location>
</feature>
<feature type="domain" description="Tag1 C-terminal" evidence="3">
    <location>
        <begin position="480"/>
        <end position="593"/>
    </location>
</feature>
<evidence type="ECO:0008006" key="8">
    <source>
        <dbReference type="Google" id="ProtNLM"/>
    </source>
</evidence>
<dbReference type="Pfam" id="PF26150">
    <property type="entry name" value="LEA-2_4"/>
    <property type="match status" value="1"/>
</dbReference>
<feature type="non-terminal residue" evidence="6">
    <location>
        <position position="872"/>
    </location>
</feature>
<keyword evidence="7" id="KW-1185">Reference proteome</keyword>
<dbReference type="EMBL" id="JAPQKN010000001">
    <property type="protein sequence ID" value="KAJ5176274.1"/>
    <property type="molecule type" value="Genomic_DNA"/>
</dbReference>
<dbReference type="InterPro" id="IPR059065">
    <property type="entry name" value="Ig_Tag1-like_4th"/>
</dbReference>
<keyword evidence="2" id="KW-0812">Transmembrane</keyword>
<reference evidence="6" key="1">
    <citation type="submission" date="2022-11" db="EMBL/GenBank/DDBJ databases">
        <authorList>
            <person name="Petersen C."/>
        </authorList>
    </citation>
    <scope>NUCLEOTIDE SEQUENCE</scope>
    <source>
        <strain evidence="6">IBT 26290</strain>
    </source>
</reference>
<evidence type="ECO:0000256" key="1">
    <source>
        <dbReference type="SAM" id="MobiDB-lite"/>
    </source>
</evidence>
<dbReference type="InterPro" id="IPR046368">
    <property type="entry name" value="Tag1"/>
</dbReference>
<feature type="domain" description="Tag1-like fourth Ig-like" evidence="4">
    <location>
        <begin position="607"/>
        <end position="721"/>
    </location>
</feature>
<protein>
    <recommendedName>
        <fullName evidence="8">Pre-rRNA processing protein</fullName>
    </recommendedName>
</protein>
<comment type="caution">
    <text evidence="6">The sequence shown here is derived from an EMBL/GenBank/DDBJ whole genome shotgun (WGS) entry which is preliminary data.</text>
</comment>
<feature type="region of interest" description="Disordered" evidence="1">
    <location>
        <begin position="24"/>
        <end position="57"/>
    </location>
</feature>
<reference evidence="6" key="2">
    <citation type="journal article" date="2023" name="IMA Fungus">
        <title>Comparative genomic study of the Penicillium genus elucidates a diverse pangenome and 15 lateral gene transfer events.</title>
        <authorList>
            <person name="Petersen C."/>
            <person name="Sorensen T."/>
            <person name="Nielsen M.R."/>
            <person name="Sondergaard T.E."/>
            <person name="Sorensen J.L."/>
            <person name="Fitzpatrick D.A."/>
            <person name="Frisvad J.C."/>
            <person name="Nielsen K.L."/>
        </authorList>
    </citation>
    <scope>NUCLEOTIDE SEQUENCE</scope>
    <source>
        <strain evidence="6">IBT 26290</strain>
    </source>
</reference>
<dbReference type="SUPFAM" id="SSF117070">
    <property type="entry name" value="LEA14-like"/>
    <property type="match status" value="1"/>
</dbReference>
<evidence type="ECO:0000259" key="5">
    <source>
        <dbReference type="Pfam" id="PF26153"/>
    </source>
</evidence>
<dbReference type="GO" id="GO:0000329">
    <property type="term" value="C:fungal-type vacuole membrane"/>
    <property type="evidence" value="ECO:0007669"/>
    <property type="project" value="InterPro"/>
</dbReference>
<evidence type="ECO:0000256" key="2">
    <source>
        <dbReference type="SAM" id="Phobius"/>
    </source>
</evidence>
<dbReference type="Pfam" id="PF22786">
    <property type="entry name" value="Tag1_C"/>
    <property type="match status" value="1"/>
</dbReference>
<proteinExistence type="predicted"/>
<evidence type="ECO:0000313" key="6">
    <source>
        <dbReference type="EMBL" id="KAJ5176274.1"/>
    </source>
</evidence>
<dbReference type="InterPro" id="IPR059066">
    <property type="entry name" value="Ig_Tag1-like_5th"/>
</dbReference>
<organism evidence="6 7">
    <name type="scientific">Penicillium canariense</name>
    <dbReference type="NCBI Taxonomy" id="189055"/>
    <lineage>
        <taxon>Eukaryota</taxon>
        <taxon>Fungi</taxon>
        <taxon>Dikarya</taxon>
        <taxon>Ascomycota</taxon>
        <taxon>Pezizomycotina</taxon>
        <taxon>Eurotiomycetes</taxon>
        <taxon>Eurotiomycetidae</taxon>
        <taxon>Eurotiales</taxon>
        <taxon>Aspergillaceae</taxon>
        <taxon>Penicillium</taxon>
    </lineage>
</organism>
<dbReference type="RefSeq" id="XP_056547882.1">
    <property type="nucleotide sequence ID" value="XM_056684276.1"/>
</dbReference>
<sequence length="872" mass="94286">DTQYCHIRLFHSLAMMADEASRPLLDGHARSPSPGPSPETATRPDQPRRSFELSSESTPLLHRREDGFATYGTERSFDAESTEDCPSKKQSRVRWPTVISLVVLTTAVLAILVFAFVAPAVVKEYAQEAAVFKPTALSIDSTTPHGVRARVQGDFVMDASRVKNKSMRDFGRLLTWIAQEVETGESDVDVYLPEYGNVLVGNADLPSIKVDIRNGHHTHVDFSTDLTAGDIKGLHSIARDWIEGRLARLSVRGRATLHLKSGIIGLGTQILTDTITFEENDFPALPQIEIIKLNVHDAAQGSLAVDVQLSAGINSPLALTIPALEFAVLVPNCSPGDPYILVADAKTAEVQVRPDAPTMISAEGLINKLPNELTTTCPGGTDSPLDFLVSNYVHGLKTTIYVRGADSPSTATPEWIADILRSVTVPLPFAGSALDDLVKNFTMTDTHFSLPDPFAEPGSPESQPTVSALVKVLIGLPEQMNFQVEVPSVRALTNVYYKGEELGVLNIDNWQDANSTMVENQDGSSALLVEFPIKDAPLQVTDNDVLAQVIQEMLFGSKAVVLHVAATVDAKVSTALGRFAVRGIPGEGNVPVKIPAGKSIDHLNCRIVSLELGETSESSLAVSVRLNFTNPTDYSAVVPFVDARVLFNDTAVGHVTARNISVVPGNNTEVSINIFWDPLNNGGLDGVEAGRALVSSYISGFNTTVRIQTHEGTFPALPDLGKSLSVLALDVPIPHMSTPRSPDDDNDDESRQHFIQDATLHLWSSTAEFTLFSPLNQTSITITSIDATAFYEKDEPVGHIKYYQQFDVPPGISHSPRLPVDLVLGGVGYDALRKALGQSLEMDAVAKVGVRIKKYADIVFYRGKGIGAKVRI</sequence>
<dbReference type="Proteomes" id="UP001149163">
    <property type="component" value="Unassembled WGS sequence"/>
</dbReference>
<name>A0A9W9IES7_9EURO</name>